<keyword evidence="2" id="KW-0677">Repeat</keyword>
<keyword evidence="4" id="KW-0325">Glycoprotein</keyword>
<evidence type="ECO:0000256" key="3">
    <source>
        <dbReference type="ARBA" id="ARBA00023157"/>
    </source>
</evidence>
<dbReference type="CDD" id="cd00033">
    <property type="entry name" value="CCP"/>
    <property type="match status" value="2"/>
</dbReference>
<dbReference type="PANTHER" id="PTHR19325:SF575">
    <property type="entry name" value="LOCOMOTION-RELATED PROTEIN HIKARU GENKI"/>
    <property type="match status" value="1"/>
</dbReference>
<dbReference type="InterPro" id="IPR035976">
    <property type="entry name" value="Sushi/SCR/CCP_sf"/>
</dbReference>
<gene>
    <name evidence="8" type="ORF">LSH36_141g10059</name>
</gene>
<comment type="caution">
    <text evidence="8">The sequence shown here is derived from an EMBL/GenBank/DDBJ whole genome shotgun (WGS) entry which is preliminary data.</text>
</comment>
<keyword evidence="6" id="KW-1133">Transmembrane helix</keyword>
<feature type="domain" description="Sushi" evidence="7">
    <location>
        <begin position="254"/>
        <end position="314"/>
    </location>
</feature>
<dbReference type="PANTHER" id="PTHR19325">
    <property type="entry name" value="COMPLEMENT COMPONENT-RELATED SUSHI DOMAIN-CONTAINING"/>
    <property type="match status" value="1"/>
</dbReference>
<dbReference type="SUPFAM" id="SSF57535">
    <property type="entry name" value="Complement control module/SCR domain"/>
    <property type="match status" value="5"/>
</dbReference>
<evidence type="ECO:0000313" key="9">
    <source>
        <dbReference type="Proteomes" id="UP001208570"/>
    </source>
</evidence>
<evidence type="ECO:0000256" key="4">
    <source>
        <dbReference type="ARBA" id="ARBA00023180"/>
    </source>
</evidence>
<feature type="disulfide bond" evidence="5">
    <location>
        <begin position="134"/>
        <end position="177"/>
    </location>
</feature>
<evidence type="ECO:0000256" key="1">
    <source>
        <dbReference type="ARBA" id="ARBA00022659"/>
    </source>
</evidence>
<evidence type="ECO:0000259" key="7">
    <source>
        <dbReference type="PROSITE" id="PS50923"/>
    </source>
</evidence>
<accession>A0AAD9JVF7</accession>
<keyword evidence="6" id="KW-0812">Transmembrane</keyword>
<keyword evidence="3 5" id="KW-1015">Disulfide bond</keyword>
<feature type="domain" description="Sushi" evidence="7">
    <location>
        <begin position="362"/>
        <end position="425"/>
    </location>
</feature>
<name>A0AAD9JVF7_9ANNE</name>
<sequence length="528" mass="58072">MAPSKRDFNISCIFEENTLLATWSNISSCEVTAICPELPEVPNSGVTVTGYQPGNVAFYTCHPGYRILNHSKSDSTNNIGEIVPYDQHSTVRQCAPPDNVDGGKVFYADQYIDSEASYIASPDYVLENGGRKKCPKLLVQEGTLSTNEIYAGSKVEVRCRNPKARLQNGLQSTIIKCESSGKWTYTPKNCKVNVCPALEEPLMGTISTKLALENTLVNVRCFPGYMFPEMTTTKQVTCDSTFKWNDTIENCQLIRCPEPPEITNGNMTSRDTLYNSSITYTCDGVYRMNNGHREFKIRCGEDGEWSQRSLSCDQVMNATGDSILALNGTIVNYTCHKGYVFSNNNSVMSIQCNGVDWNITDNACSVGTCPLLNLTHASWSDNRNRVGDVVMFTCDDGYSYNNGTGGVLECQTNFRWSGITEGCRPITCPDVPVWSDKKANTTQNDLGTVINVTSLDDKGDICFVSQCMPNGEWEPPLDENLIFFKPKPEEGKYSQSIGIISIAILGITVGGIVLSDVGRIIVALKGGK</sequence>
<protein>
    <recommendedName>
        <fullName evidence="7">Sushi domain-containing protein</fullName>
    </recommendedName>
</protein>
<dbReference type="SMART" id="SM00032">
    <property type="entry name" value="CCP"/>
    <property type="match status" value="6"/>
</dbReference>
<feature type="domain" description="Sushi" evidence="7">
    <location>
        <begin position="132"/>
        <end position="192"/>
    </location>
</feature>
<feature type="disulfide bond" evidence="5">
    <location>
        <begin position="256"/>
        <end position="299"/>
    </location>
</feature>
<organism evidence="8 9">
    <name type="scientific">Paralvinella palmiformis</name>
    <dbReference type="NCBI Taxonomy" id="53620"/>
    <lineage>
        <taxon>Eukaryota</taxon>
        <taxon>Metazoa</taxon>
        <taxon>Spiralia</taxon>
        <taxon>Lophotrochozoa</taxon>
        <taxon>Annelida</taxon>
        <taxon>Polychaeta</taxon>
        <taxon>Sedentaria</taxon>
        <taxon>Canalipalpata</taxon>
        <taxon>Terebellida</taxon>
        <taxon>Terebelliformia</taxon>
        <taxon>Alvinellidae</taxon>
        <taxon>Paralvinella</taxon>
    </lineage>
</organism>
<dbReference type="Proteomes" id="UP001208570">
    <property type="component" value="Unassembled WGS sequence"/>
</dbReference>
<reference evidence="8" key="1">
    <citation type="journal article" date="2023" name="Mol. Biol. Evol.">
        <title>Third-Generation Sequencing Reveals the Adaptive Role of the Epigenome in Three Deep-Sea Polychaetes.</title>
        <authorList>
            <person name="Perez M."/>
            <person name="Aroh O."/>
            <person name="Sun Y."/>
            <person name="Lan Y."/>
            <person name="Juniper S.K."/>
            <person name="Young C.R."/>
            <person name="Angers B."/>
            <person name="Qian P.Y."/>
        </authorList>
    </citation>
    <scope>NUCLEOTIDE SEQUENCE</scope>
    <source>
        <strain evidence="8">P08H-3</strain>
    </source>
</reference>
<proteinExistence type="predicted"/>
<keyword evidence="9" id="KW-1185">Reference proteome</keyword>
<feature type="transmembrane region" description="Helical" evidence="6">
    <location>
        <begin position="497"/>
        <end position="522"/>
    </location>
</feature>
<dbReference type="PROSITE" id="PS50923">
    <property type="entry name" value="SUSHI"/>
    <property type="match status" value="4"/>
</dbReference>
<comment type="caution">
    <text evidence="5">Lacks conserved residue(s) required for the propagation of feature annotation.</text>
</comment>
<keyword evidence="1 5" id="KW-0768">Sushi</keyword>
<dbReference type="Gene3D" id="2.10.70.10">
    <property type="entry name" value="Complement Module, domain 1"/>
    <property type="match status" value="5"/>
</dbReference>
<evidence type="ECO:0000256" key="5">
    <source>
        <dbReference type="PROSITE-ProRule" id="PRU00302"/>
    </source>
</evidence>
<feature type="domain" description="Sushi" evidence="7">
    <location>
        <begin position="193"/>
        <end position="253"/>
    </location>
</feature>
<keyword evidence="6" id="KW-0472">Membrane</keyword>
<feature type="disulfide bond" evidence="5">
    <location>
        <begin position="195"/>
        <end position="238"/>
    </location>
</feature>
<dbReference type="Pfam" id="PF00084">
    <property type="entry name" value="Sushi"/>
    <property type="match status" value="3"/>
</dbReference>
<dbReference type="EMBL" id="JAODUP010000141">
    <property type="protein sequence ID" value="KAK2160068.1"/>
    <property type="molecule type" value="Genomic_DNA"/>
</dbReference>
<dbReference type="InterPro" id="IPR050350">
    <property type="entry name" value="Compl-Cell_Adhes-Reg"/>
</dbReference>
<evidence type="ECO:0000256" key="2">
    <source>
        <dbReference type="ARBA" id="ARBA00022737"/>
    </source>
</evidence>
<dbReference type="AlphaFoldDB" id="A0AAD9JVF7"/>
<dbReference type="InterPro" id="IPR000436">
    <property type="entry name" value="Sushi_SCR_CCP_dom"/>
</dbReference>
<evidence type="ECO:0000256" key="6">
    <source>
        <dbReference type="SAM" id="Phobius"/>
    </source>
</evidence>
<evidence type="ECO:0000313" key="8">
    <source>
        <dbReference type="EMBL" id="KAK2160068.1"/>
    </source>
</evidence>